<name>A0A8T3BSF0_DENNO</name>
<evidence type="ECO:0000313" key="2">
    <source>
        <dbReference type="Proteomes" id="UP000829196"/>
    </source>
</evidence>
<dbReference type="EMBL" id="JAGYWB010000006">
    <property type="protein sequence ID" value="KAI0520165.1"/>
    <property type="molecule type" value="Genomic_DNA"/>
</dbReference>
<protein>
    <submittedName>
        <fullName evidence="1">Uncharacterized protein</fullName>
    </submittedName>
</protein>
<proteinExistence type="predicted"/>
<gene>
    <name evidence="1" type="ORF">KFK09_007636</name>
</gene>
<dbReference type="Proteomes" id="UP000829196">
    <property type="component" value="Unassembled WGS sequence"/>
</dbReference>
<sequence>MFGGYPFIYANMNARLELFLSMGFKKSFVVVLTKKNYTCRQICIDSCCLEKICLVTMCMKFILILMAYNSKLANYFMFHIYKIVVGIFF</sequence>
<comment type="caution">
    <text evidence="1">The sequence shown here is derived from an EMBL/GenBank/DDBJ whole genome shotgun (WGS) entry which is preliminary data.</text>
</comment>
<accession>A0A8T3BSF0</accession>
<organism evidence="1 2">
    <name type="scientific">Dendrobium nobile</name>
    <name type="common">Orchid</name>
    <dbReference type="NCBI Taxonomy" id="94219"/>
    <lineage>
        <taxon>Eukaryota</taxon>
        <taxon>Viridiplantae</taxon>
        <taxon>Streptophyta</taxon>
        <taxon>Embryophyta</taxon>
        <taxon>Tracheophyta</taxon>
        <taxon>Spermatophyta</taxon>
        <taxon>Magnoliopsida</taxon>
        <taxon>Liliopsida</taxon>
        <taxon>Asparagales</taxon>
        <taxon>Orchidaceae</taxon>
        <taxon>Epidendroideae</taxon>
        <taxon>Malaxideae</taxon>
        <taxon>Dendrobiinae</taxon>
        <taxon>Dendrobium</taxon>
    </lineage>
</organism>
<keyword evidence="2" id="KW-1185">Reference proteome</keyword>
<dbReference type="AlphaFoldDB" id="A0A8T3BSF0"/>
<evidence type="ECO:0000313" key="1">
    <source>
        <dbReference type="EMBL" id="KAI0520165.1"/>
    </source>
</evidence>
<reference evidence="1" key="1">
    <citation type="journal article" date="2022" name="Front. Genet.">
        <title>Chromosome-Scale Assembly of the Dendrobium nobile Genome Provides Insights Into the Molecular Mechanism of the Biosynthesis of the Medicinal Active Ingredient of Dendrobium.</title>
        <authorList>
            <person name="Xu Q."/>
            <person name="Niu S.-C."/>
            <person name="Li K.-L."/>
            <person name="Zheng P.-J."/>
            <person name="Zhang X.-J."/>
            <person name="Jia Y."/>
            <person name="Liu Y."/>
            <person name="Niu Y.-X."/>
            <person name="Yu L.-H."/>
            <person name="Chen D.-F."/>
            <person name="Zhang G.-Q."/>
        </authorList>
    </citation>
    <scope>NUCLEOTIDE SEQUENCE</scope>
    <source>
        <tissue evidence="1">Leaf</tissue>
    </source>
</reference>